<keyword evidence="1" id="KW-0732">Signal</keyword>
<proteinExistence type="evidence at transcript level"/>
<protein>
    <submittedName>
        <fullName evidence="3">Putative secreted protein</fullName>
    </submittedName>
</protein>
<feature type="chain" id="PRO_5001519787" evidence="1">
    <location>
        <begin position="23"/>
        <end position="121"/>
    </location>
</feature>
<organism evidence="3">
    <name type="scientific">Amblyomma cajennense</name>
    <name type="common">Cayenne tick</name>
    <name type="synonym">Acarus cajennensis</name>
    <dbReference type="NCBI Taxonomy" id="34607"/>
    <lineage>
        <taxon>Eukaryota</taxon>
        <taxon>Metazoa</taxon>
        <taxon>Ecdysozoa</taxon>
        <taxon>Arthropoda</taxon>
        <taxon>Chelicerata</taxon>
        <taxon>Arachnida</taxon>
        <taxon>Acari</taxon>
        <taxon>Parasitiformes</taxon>
        <taxon>Ixodida</taxon>
        <taxon>Ixodoidea</taxon>
        <taxon>Ixodidae</taxon>
        <taxon>Amblyomminae</taxon>
        <taxon>Amblyomma</taxon>
    </lineage>
</organism>
<dbReference type="InterPro" id="IPR036880">
    <property type="entry name" value="Kunitz_BPTI_sf"/>
</dbReference>
<reference evidence="3" key="1">
    <citation type="submission" date="2014-03" db="EMBL/GenBank/DDBJ databases">
        <title>The sialotranscriptome of Amblyomma triste, Amblyomma parvum and Amblyomma cajennense ticks, uncovered by 454-based RNA-seq.</title>
        <authorList>
            <person name="Garcia G.R."/>
            <person name="Gardinassi L.G."/>
            <person name="Ribeiro J.M."/>
            <person name="Anatriello E."/>
            <person name="Ferreira B.R."/>
            <person name="Moreira H.N."/>
            <person name="Mafra C."/>
            <person name="Olegario M.M."/>
            <person name="Szabo P.J."/>
            <person name="Miranda-Santos I.K."/>
            <person name="Maruyama S.R."/>
        </authorList>
    </citation>
    <scope>NUCLEOTIDE SEQUENCE</scope>
    <source>
        <strain evidence="3">Uberlandia</strain>
        <tissue evidence="3">Salivary glands</tissue>
    </source>
</reference>
<name>A0A023FEY5_AMBCJ</name>
<dbReference type="GO" id="GO:0004867">
    <property type="term" value="F:serine-type endopeptidase inhibitor activity"/>
    <property type="evidence" value="ECO:0007669"/>
    <property type="project" value="InterPro"/>
</dbReference>
<dbReference type="EMBL" id="GBBK01004852">
    <property type="protein sequence ID" value="JAC19630.1"/>
    <property type="molecule type" value="mRNA"/>
</dbReference>
<feature type="domain" description="BPTI/Kunitz inhibitor" evidence="2">
    <location>
        <begin position="64"/>
        <end position="112"/>
    </location>
</feature>
<sequence length="121" mass="14388">MNSRTSLMLLAFIASTLVLVQAAQRRKEPRKNVVLWTDFTASRDDCRLNYFGNCTYRNKDPCFCLPPRPSGRNRLPSYFYSPRHRRCKKTRYALDFGCNSFERLEECSKTCERRRPRPRPE</sequence>
<feature type="signal peptide" evidence="1">
    <location>
        <begin position="1"/>
        <end position="22"/>
    </location>
</feature>
<dbReference type="SUPFAM" id="SSF57362">
    <property type="entry name" value="BPTI-like"/>
    <property type="match status" value="1"/>
</dbReference>
<accession>A0A023FEY5</accession>
<dbReference type="Gene3D" id="4.10.410.10">
    <property type="entry name" value="Pancreatic trypsin inhibitor Kunitz domain"/>
    <property type="match status" value="1"/>
</dbReference>
<dbReference type="AlphaFoldDB" id="A0A023FEY5"/>
<dbReference type="InterPro" id="IPR002223">
    <property type="entry name" value="Kunitz_BPTI"/>
</dbReference>
<evidence type="ECO:0000313" key="3">
    <source>
        <dbReference type="EMBL" id="JAC19630.1"/>
    </source>
</evidence>
<evidence type="ECO:0000259" key="2">
    <source>
        <dbReference type="Pfam" id="PF00014"/>
    </source>
</evidence>
<evidence type="ECO:0000256" key="1">
    <source>
        <dbReference type="SAM" id="SignalP"/>
    </source>
</evidence>
<dbReference type="Pfam" id="PF00014">
    <property type="entry name" value="Kunitz_BPTI"/>
    <property type="match status" value="1"/>
</dbReference>